<reference evidence="1 2" key="1">
    <citation type="submission" date="2020-10" db="EMBL/GenBank/DDBJ databases">
        <title>Eggerthella sp. nov., isolated from human feces.</title>
        <authorList>
            <person name="Yajun G."/>
        </authorList>
    </citation>
    <scope>NUCLEOTIDE SEQUENCE [LARGE SCALE GENOMIC DNA]</scope>
    <source>
        <strain evidence="1 2">HF-1101</strain>
    </source>
</reference>
<dbReference type="AlphaFoldDB" id="A0A6L7IN33"/>
<dbReference type="Proteomes" id="UP000478463">
    <property type="component" value="Chromosome"/>
</dbReference>
<evidence type="ECO:0008006" key="3">
    <source>
        <dbReference type="Google" id="ProtNLM"/>
    </source>
</evidence>
<evidence type="ECO:0000313" key="2">
    <source>
        <dbReference type="Proteomes" id="UP000478463"/>
    </source>
</evidence>
<dbReference type="KEGG" id="egd:GS424_016615"/>
<sequence length="108" mass="12276">MDELHEENGPETYEVIISPTALEAISTIASRADRARIDKVLSILDTVPGIGRTYDPVYEAARPKEPVMVAYAGHYSIYYEVSDDRGEVHVYYIEDQRRDPLSRFSARP</sequence>
<accession>A0A6L7IN33</accession>
<organism evidence="1 2">
    <name type="scientific">Eggerthella guodeyinii</name>
    <dbReference type="NCBI Taxonomy" id="2690837"/>
    <lineage>
        <taxon>Bacteria</taxon>
        <taxon>Bacillati</taxon>
        <taxon>Actinomycetota</taxon>
        <taxon>Coriobacteriia</taxon>
        <taxon>Eggerthellales</taxon>
        <taxon>Eggerthellaceae</taxon>
        <taxon>Eggerthella</taxon>
    </lineage>
</organism>
<protein>
    <recommendedName>
        <fullName evidence="3">Type II toxin-antitoxin system RelE/ParE family toxin</fullName>
    </recommendedName>
</protein>
<dbReference type="RefSeq" id="WP_160941017.1">
    <property type="nucleotide sequence ID" value="NZ_CP063310.1"/>
</dbReference>
<proteinExistence type="predicted"/>
<dbReference type="EMBL" id="CP063310">
    <property type="protein sequence ID" value="QOS68090.1"/>
    <property type="molecule type" value="Genomic_DNA"/>
</dbReference>
<evidence type="ECO:0000313" key="1">
    <source>
        <dbReference type="EMBL" id="QOS68090.1"/>
    </source>
</evidence>
<gene>
    <name evidence="1" type="ORF">GS424_016615</name>
</gene>
<name>A0A6L7IN33_9ACTN</name>